<evidence type="ECO:0000313" key="1">
    <source>
        <dbReference type="EMBL" id="NKZ24132.1"/>
    </source>
</evidence>
<evidence type="ECO:0000313" key="2">
    <source>
        <dbReference type="Proteomes" id="UP000549765"/>
    </source>
</evidence>
<accession>A0A7X6N3K5</accession>
<reference evidence="1 2" key="1">
    <citation type="submission" date="2020-04" db="EMBL/GenBank/DDBJ databases">
        <title>MicrobeNet Type strains.</title>
        <authorList>
            <person name="Nicholson A.C."/>
        </authorList>
    </citation>
    <scope>NUCLEOTIDE SEQUENCE [LARGE SCALE GENOMIC DNA]</scope>
    <source>
        <strain evidence="1 2">CCUG 61472</strain>
    </source>
</reference>
<dbReference type="RefSeq" id="WP_168721932.1">
    <property type="nucleotide sequence ID" value="NZ_JAAXPN010000004.1"/>
</dbReference>
<proteinExistence type="predicted"/>
<dbReference type="AlphaFoldDB" id="A0A7X6N3K5"/>
<dbReference type="Proteomes" id="UP000549765">
    <property type="component" value="Unassembled WGS sequence"/>
</dbReference>
<gene>
    <name evidence="1" type="ORF">HF964_04830</name>
</gene>
<keyword evidence="2" id="KW-1185">Reference proteome</keyword>
<sequence>MHTYAITILNQTFIGDQPEPFFDVVTFLAELSENQTQDIVYLKKLATETQLMPNYDDGSGQMVTEKVAKILDVYELIDEVQFEGNPEVNSRQIVPAKPMDLDQFLATFYSDYVYEDDFKD</sequence>
<dbReference type="EMBL" id="JAAXPN010000004">
    <property type="protein sequence ID" value="NKZ24132.1"/>
    <property type="molecule type" value="Genomic_DNA"/>
</dbReference>
<organism evidence="1 2">
    <name type="scientific">Periweissella fabalis</name>
    <dbReference type="NCBI Taxonomy" id="1070421"/>
    <lineage>
        <taxon>Bacteria</taxon>
        <taxon>Bacillati</taxon>
        <taxon>Bacillota</taxon>
        <taxon>Bacilli</taxon>
        <taxon>Lactobacillales</taxon>
        <taxon>Lactobacillaceae</taxon>
        <taxon>Periweissella</taxon>
    </lineage>
</organism>
<name>A0A7X6N3K5_9LACO</name>
<evidence type="ECO:0008006" key="3">
    <source>
        <dbReference type="Google" id="ProtNLM"/>
    </source>
</evidence>
<comment type="caution">
    <text evidence="1">The sequence shown here is derived from an EMBL/GenBank/DDBJ whole genome shotgun (WGS) entry which is preliminary data.</text>
</comment>
<protein>
    <recommendedName>
        <fullName evidence="3">DUF4288 domain-containing protein</fullName>
    </recommendedName>
</protein>